<name>A0ABS2ELQ8_9LACO</name>
<dbReference type="InterPro" id="IPR023214">
    <property type="entry name" value="HAD_sf"/>
</dbReference>
<dbReference type="PANTHER" id="PTHR10000">
    <property type="entry name" value="PHOSPHOSERINE PHOSPHATASE"/>
    <property type="match status" value="1"/>
</dbReference>
<dbReference type="PANTHER" id="PTHR10000:SF8">
    <property type="entry name" value="HAD SUPERFAMILY HYDROLASE-LIKE, TYPE 3"/>
    <property type="match status" value="1"/>
</dbReference>
<dbReference type="NCBIfam" id="TIGR00099">
    <property type="entry name" value="Cof-subfamily"/>
    <property type="match status" value="1"/>
</dbReference>
<organism evidence="1 2">
    <name type="scientific">Limosilactobacillus alvi</name>
    <dbReference type="NCBI Taxonomy" id="990412"/>
    <lineage>
        <taxon>Bacteria</taxon>
        <taxon>Bacillati</taxon>
        <taxon>Bacillota</taxon>
        <taxon>Bacilli</taxon>
        <taxon>Lactobacillales</taxon>
        <taxon>Lactobacillaceae</taxon>
        <taxon>Limosilactobacillus</taxon>
    </lineage>
</organism>
<evidence type="ECO:0000313" key="2">
    <source>
        <dbReference type="Proteomes" id="UP000776629"/>
    </source>
</evidence>
<keyword evidence="2" id="KW-1185">Reference proteome</keyword>
<reference evidence="1 2" key="1">
    <citation type="journal article" date="2021" name="Sci. Rep.">
        <title>The distribution of antibiotic resistance genes in chicken gut microbiota commensals.</title>
        <authorList>
            <person name="Juricova H."/>
            <person name="Matiasovicova J."/>
            <person name="Kubasova T."/>
            <person name="Cejkova D."/>
            <person name="Rychlik I."/>
        </authorList>
    </citation>
    <scope>NUCLEOTIDE SEQUENCE [LARGE SCALE GENOMIC DNA]</scope>
    <source>
        <strain evidence="1 2">An810</strain>
    </source>
</reference>
<protein>
    <submittedName>
        <fullName evidence="1">HAD family hydrolase</fullName>
    </submittedName>
</protein>
<dbReference type="RefSeq" id="WP_204775842.1">
    <property type="nucleotide sequence ID" value="NZ_JACJJQ010000002.1"/>
</dbReference>
<dbReference type="Gene3D" id="3.40.50.1000">
    <property type="entry name" value="HAD superfamily/HAD-like"/>
    <property type="match status" value="1"/>
</dbReference>
<dbReference type="EMBL" id="JACJJQ010000002">
    <property type="protein sequence ID" value="MBM6753301.1"/>
    <property type="molecule type" value="Genomic_DNA"/>
</dbReference>
<dbReference type="Gene3D" id="3.30.1240.10">
    <property type="match status" value="1"/>
</dbReference>
<dbReference type="NCBIfam" id="TIGR01484">
    <property type="entry name" value="HAD-SF-IIB"/>
    <property type="match status" value="1"/>
</dbReference>
<keyword evidence="1" id="KW-0378">Hydrolase</keyword>
<dbReference type="InterPro" id="IPR006379">
    <property type="entry name" value="HAD-SF_hydro_IIB"/>
</dbReference>
<evidence type="ECO:0000313" key="1">
    <source>
        <dbReference type="EMBL" id="MBM6753301.1"/>
    </source>
</evidence>
<dbReference type="Pfam" id="PF08282">
    <property type="entry name" value="Hydrolase_3"/>
    <property type="match status" value="1"/>
</dbReference>
<comment type="caution">
    <text evidence="1">The sequence shown here is derived from an EMBL/GenBank/DDBJ whole genome shotgun (WGS) entry which is preliminary data.</text>
</comment>
<accession>A0ABS2ELQ8</accession>
<gene>
    <name evidence="1" type="ORF">H5993_00765</name>
</gene>
<sequence>MPYLISDLDHTLLNEKGEISEFTRKVIRQSDWQVMLASARMPSQMVDLITELKLTGPQLALNGAVIFQYQNERLERLQHQPVPDKLAQQLFELVHQQLKLPIQWVANNKFWSTEWTPQVQMEIDYTGVKVQYASQLPTITIDDFLIQIPDPIKFNQVQNLIHEQLPNLTLADSGDGYLVITAPGVNKAQAVHYLLNQNIPSQQIVAVGDDLNDLPMLKAAGIPMAVANAKPALKAVAKKILLDNESDGIAHFLRQS</sequence>
<dbReference type="InterPro" id="IPR000150">
    <property type="entry name" value="Cof"/>
</dbReference>
<dbReference type="SUPFAM" id="SSF56784">
    <property type="entry name" value="HAD-like"/>
    <property type="match status" value="1"/>
</dbReference>
<dbReference type="GO" id="GO:0016787">
    <property type="term" value="F:hydrolase activity"/>
    <property type="evidence" value="ECO:0007669"/>
    <property type="project" value="UniProtKB-KW"/>
</dbReference>
<dbReference type="InterPro" id="IPR036412">
    <property type="entry name" value="HAD-like_sf"/>
</dbReference>
<dbReference type="Proteomes" id="UP000776629">
    <property type="component" value="Unassembled WGS sequence"/>
</dbReference>
<proteinExistence type="predicted"/>